<evidence type="ECO:0000256" key="8">
    <source>
        <dbReference type="ARBA" id="ARBA00023136"/>
    </source>
</evidence>
<keyword evidence="2 10" id="KW-0813">Transport</keyword>
<dbReference type="SUPFAM" id="SSF56935">
    <property type="entry name" value="Porins"/>
    <property type="match status" value="1"/>
</dbReference>
<dbReference type="CDD" id="cd01347">
    <property type="entry name" value="ligand_gated_channel"/>
    <property type="match status" value="1"/>
</dbReference>
<evidence type="ECO:0000256" key="12">
    <source>
        <dbReference type="SAM" id="MobiDB-lite"/>
    </source>
</evidence>
<dbReference type="Gene3D" id="2.170.130.10">
    <property type="entry name" value="TonB-dependent receptor, plug domain"/>
    <property type="match status" value="1"/>
</dbReference>
<keyword evidence="7 11" id="KW-0798">TonB box</keyword>
<feature type="region of interest" description="Disordered" evidence="12">
    <location>
        <begin position="212"/>
        <end position="237"/>
    </location>
</feature>
<proteinExistence type="inferred from homology"/>
<evidence type="ECO:0000313" key="17">
    <source>
        <dbReference type="Proteomes" id="UP001320122"/>
    </source>
</evidence>
<dbReference type="Pfam" id="PF07715">
    <property type="entry name" value="Plug"/>
    <property type="match status" value="1"/>
</dbReference>
<evidence type="ECO:0000256" key="7">
    <source>
        <dbReference type="ARBA" id="ARBA00023077"/>
    </source>
</evidence>
<evidence type="ECO:0000259" key="15">
    <source>
        <dbReference type="Pfam" id="PF07715"/>
    </source>
</evidence>
<evidence type="ECO:0000256" key="4">
    <source>
        <dbReference type="ARBA" id="ARBA00022692"/>
    </source>
</evidence>
<feature type="domain" description="TonB-dependent receptor plug" evidence="15">
    <location>
        <begin position="50"/>
        <end position="157"/>
    </location>
</feature>
<dbReference type="EMBL" id="JABFTT010000012">
    <property type="protein sequence ID" value="MCE8021576.1"/>
    <property type="molecule type" value="Genomic_DNA"/>
</dbReference>
<dbReference type="Pfam" id="PF00593">
    <property type="entry name" value="TonB_dep_Rec_b-barrel"/>
    <property type="match status" value="1"/>
</dbReference>
<dbReference type="Gene3D" id="2.40.170.20">
    <property type="entry name" value="TonB-dependent receptor, beta-barrel domain"/>
    <property type="match status" value="1"/>
</dbReference>
<accession>A0ABS9AIP4</accession>
<evidence type="ECO:0000313" key="16">
    <source>
        <dbReference type="EMBL" id="MCE8021576.1"/>
    </source>
</evidence>
<organism evidence="16 17">
    <name type="scientific">Billgrantia zhangzhouensis</name>
    <dbReference type="NCBI Taxonomy" id="2733481"/>
    <lineage>
        <taxon>Bacteria</taxon>
        <taxon>Pseudomonadati</taxon>
        <taxon>Pseudomonadota</taxon>
        <taxon>Gammaproteobacteria</taxon>
        <taxon>Oceanospirillales</taxon>
        <taxon>Halomonadaceae</taxon>
        <taxon>Billgrantia</taxon>
    </lineage>
</organism>
<evidence type="ECO:0000256" key="10">
    <source>
        <dbReference type="PROSITE-ProRule" id="PRU01360"/>
    </source>
</evidence>
<keyword evidence="4 10" id="KW-0812">Transmembrane</keyword>
<dbReference type="InterPro" id="IPR012910">
    <property type="entry name" value="Plug_dom"/>
</dbReference>
<name>A0ABS9AIP4_9GAMM</name>
<evidence type="ECO:0000256" key="9">
    <source>
        <dbReference type="ARBA" id="ARBA00023237"/>
    </source>
</evidence>
<feature type="chain" id="PRO_5046978090" evidence="13">
    <location>
        <begin position="25"/>
        <end position="642"/>
    </location>
</feature>
<comment type="similarity">
    <text evidence="10 11">Belongs to the TonB-dependent receptor family.</text>
</comment>
<comment type="caution">
    <text evidence="16">The sequence shown here is derived from an EMBL/GenBank/DDBJ whole genome shotgun (WGS) entry which is preliminary data.</text>
</comment>
<evidence type="ECO:0000256" key="2">
    <source>
        <dbReference type="ARBA" id="ARBA00022448"/>
    </source>
</evidence>
<keyword evidence="8 10" id="KW-0472">Membrane</keyword>
<dbReference type="InterPro" id="IPR036942">
    <property type="entry name" value="Beta-barrel_TonB_sf"/>
</dbReference>
<evidence type="ECO:0000256" key="1">
    <source>
        <dbReference type="ARBA" id="ARBA00004571"/>
    </source>
</evidence>
<evidence type="ECO:0000259" key="14">
    <source>
        <dbReference type="Pfam" id="PF00593"/>
    </source>
</evidence>
<keyword evidence="5 13" id="KW-0732">Signal</keyword>
<evidence type="ECO:0000256" key="11">
    <source>
        <dbReference type="RuleBase" id="RU003357"/>
    </source>
</evidence>
<keyword evidence="9 10" id="KW-0998">Cell outer membrane</keyword>
<dbReference type="InterPro" id="IPR000531">
    <property type="entry name" value="Beta-barrel_TonB"/>
</dbReference>
<dbReference type="PROSITE" id="PS52016">
    <property type="entry name" value="TONB_DEPENDENT_REC_3"/>
    <property type="match status" value="1"/>
</dbReference>
<dbReference type="PANTHER" id="PTHR30069">
    <property type="entry name" value="TONB-DEPENDENT OUTER MEMBRANE RECEPTOR"/>
    <property type="match status" value="1"/>
</dbReference>
<keyword evidence="3 10" id="KW-1134">Transmembrane beta strand</keyword>
<evidence type="ECO:0000256" key="13">
    <source>
        <dbReference type="SAM" id="SignalP"/>
    </source>
</evidence>
<sequence>MGRQRHTWLGGSLACLLMGPVAWADMGEAGEPRTLSPLVVTATRTEIRREEAPTGYSEISREDIQRTPAATLADMLRDVPGISLEEERDGRSLISVRGLNPEHTLILLNGRRLNVTDELIGHSDFRMAQIPVAAIERIEVVRGPTSSLYGADALGGVINVITRTPEEWTTTLGTRYGWVERQSGGSERVASLFTGGPIGERVGATFGLDVYDRSPARDRQDPEMDHREGRDAFTGYGSLDFRPNEASRWELFLNVSDDERDTITGPGPDDWRELDLQRYSVGIRHDYQGDTWSSRVDLYRSRSDSEEVQISREEVHTDDVLDISASRDWGGHHTLTLAGDVRFESFQRERAGVQELDESVRHRGALVQNRSYLLDDRLILTLGTRLDDHSRYDSQLSPRVGGVYALTDSTRLKADYARGFAAPDLRRSSPDFIGGPPMPWLEFVGNPDLEPERTDSYALGIEHDAGPWHASATLFRNDVKDLIDAACIANCGSRSPMAPEIHEYSNVERARTQGVELELGWQPGETWRLRGNYTYLEARDRQTDQRLERRPRQRFNLLAEAELWQDGRLNLRGEYIGDQRINDENASGYTLWHVGVSQRLTPQLSLRAGVENLTDRQLHEVDDAYGHEIRGRFYHVAANWEF</sequence>
<feature type="domain" description="TonB-dependent receptor-like beta-barrel" evidence="14">
    <location>
        <begin position="234"/>
        <end position="613"/>
    </location>
</feature>
<comment type="subcellular location">
    <subcellularLocation>
        <location evidence="1 10">Cell outer membrane</location>
        <topology evidence="1 10">Multi-pass membrane protein</topology>
    </subcellularLocation>
</comment>
<keyword evidence="17" id="KW-1185">Reference proteome</keyword>
<keyword evidence="6" id="KW-0406">Ion transport</keyword>
<protein>
    <submittedName>
        <fullName evidence="16">TonB-dependent receptor</fullName>
    </submittedName>
</protein>
<dbReference type="InterPro" id="IPR037066">
    <property type="entry name" value="Plug_dom_sf"/>
</dbReference>
<dbReference type="Proteomes" id="UP001320122">
    <property type="component" value="Unassembled WGS sequence"/>
</dbReference>
<dbReference type="RefSeq" id="WP_234274900.1">
    <property type="nucleotide sequence ID" value="NZ_JABFTT010000012.1"/>
</dbReference>
<gene>
    <name evidence="16" type="ORF">HOP51_15860</name>
</gene>
<dbReference type="InterPro" id="IPR039426">
    <property type="entry name" value="TonB-dep_rcpt-like"/>
</dbReference>
<evidence type="ECO:0000256" key="3">
    <source>
        <dbReference type="ARBA" id="ARBA00022452"/>
    </source>
</evidence>
<evidence type="ECO:0000256" key="6">
    <source>
        <dbReference type="ARBA" id="ARBA00023065"/>
    </source>
</evidence>
<dbReference type="PANTHER" id="PTHR30069:SF53">
    <property type="entry name" value="COLICIN I RECEPTOR-RELATED"/>
    <property type="match status" value="1"/>
</dbReference>
<feature type="compositionally biased region" description="Basic and acidic residues" evidence="12">
    <location>
        <begin position="212"/>
        <end position="231"/>
    </location>
</feature>
<feature type="signal peptide" evidence="13">
    <location>
        <begin position="1"/>
        <end position="24"/>
    </location>
</feature>
<evidence type="ECO:0000256" key="5">
    <source>
        <dbReference type="ARBA" id="ARBA00022729"/>
    </source>
</evidence>
<reference evidence="16 17" key="1">
    <citation type="journal article" date="2021" name="Front. Microbiol.">
        <title>Aerobic Denitrification and Heterotrophic Sulfur Oxidation in the Genus Halomonas Revealed by Six Novel Species Characterizations and Genome-Based Analysis.</title>
        <authorList>
            <person name="Wang L."/>
            <person name="Shao Z."/>
        </authorList>
    </citation>
    <scope>NUCLEOTIDE SEQUENCE [LARGE SCALE GENOMIC DNA]</scope>
    <source>
        <strain evidence="16 17">MCCC 1A11036</strain>
    </source>
</reference>
<keyword evidence="16" id="KW-0675">Receptor</keyword>